<gene>
    <name evidence="5" type="ORF">MNBD_ALPHA09-1987</name>
</gene>
<accession>A0A3B0TII4</accession>
<organism evidence="5">
    <name type="scientific">hydrothermal vent metagenome</name>
    <dbReference type="NCBI Taxonomy" id="652676"/>
    <lineage>
        <taxon>unclassified sequences</taxon>
        <taxon>metagenomes</taxon>
        <taxon>ecological metagenomes</taxon>
    </lineage>
</organism>
<feature type="domain" description="Solute-binding protein family 3/N-terminal" evidence="4">
    <location>
        <begin position="35"/>
        <end position="264"/>
    </location>
</feature>
<dbReference type="PANTHER" id="PTHR30085:SF6">
    <property type="entry name" value="ABC TRANSPORTER GLUTAMINE-BINDING PROTEIN GLNH"/>
    <property type="match status" value="1"/>
</dbReference>
<keyword evidence="2" id="KW-0813">Transport</keyword>
<protein>
    <submittedName>
        <fullName evidence="5">ABC transporter, substrate-binding protein (Cluster 3, basic aa/glutamine/opines)</fullName>
    </submittedName>
</protein>
<dbReference type="EMBL" id="UOEM01000092">
    <property type="protein sequence ID" value="VAW15973.1"/>
    <property type="molecule type" value="Genomic_DNA"/>
</dbReference>
<keyword evidence="3" id="KW-0732">Signal</keyword>
<dbReference type="AlphaFoldDB" id="A0A3B0TII4"/>
<dbReference type="InterPro" id="IPR001638">
    <property type="entry name" value="Solute-binding_3/MltF_N"/>
</dbReference>
<evidence type="ECO:0000256" key="2">
    <source>
        <dbReference type="ARBA" id="ARBA00022448"/>
    </source>
</evidence>
<dbReference type="InterPro" id="IPR051455">
    <property type="entry name" value="Bact_solute-bind_prot3"/>
</dbReference>
<sequence length="291" mass="31558">MKKLLLATVAAAVVVTGAASTVFAGTLEDIIARGKLVVGVKADYAPWGMRDANGEVVGMEHDMIADFAKRIGEKAGKTIAVEKVVVVASNRMQFLEQGKIDMFIATMSNKPDRRKVVGIVQPDYYSSGVAVLAHKDSGITSWETVKGKKICGIQGAWYNKDYGLKNGADIIAFKGVSEVEKAVLDGRCVGWIYDDSAFIPRKVNAPEKWKDFSIATTIVANVPWGAAVRKEDREAPLGKALSAAIIDWHKSGLLIELEKKWGIPATQWLVDMRAKCLAGDKICNDAYDPGE</sequence>
<dbReference type="PANTHER" id="PTHR30085">
    <property type="entry name" value="AMINO ACID ABC TRANSPORTER PERMEASE"/>
    <property type="match status" value="1"/>
</dbReference>
<comment type="similarity">
    <text evidence="1">Belongs to the bacterial solute-binding protein 3 family.</text>
</comment>
<reference evidence="5" key="1">
    <citation type="submission" date="2018-06" db="EMBL/GenBank/DDBJ databases">
        <authorList>
            <person name="Zhirakovskaya E."/>
        </authorList>
    </citation>
    <scope>NUCLEOTIDE SEQUENCE</scope>
</reference>
<dbReference type="SMART" id="SM00062">
    <property type="entry name" value="PBPb"/>
    <property type="match status" value="1"/>
</dbReference>
<name>A0A3B0TII4_9ZZZZ</name>
<evidence type="ECO:0000313" key="5">
    <source>
        <dbReference type="EMBL" id="VAW15973.1"/>
    </source>
</evidence>
<proteinExistence type="inferred from homology"/>
<dbReference type="GO" id="GO:0030288">
    <property type="term" value="C:outer membrane-bounded periplasmic space"/>
    <property type="evidence" value="ECO:0007669"/>
    <property type="project" value="TreeGrafter"/>
</dbReference>
<dbReference type="Gene3D" id="3.40.190.10">
    <property type="entry name" value="Periplasmic binding protein-like II"/>
    <property type="match status" value="2"/>
</dbReference>
<dbReference type="GO" id="GO:0006865">
    <property type="term" value="P:amino acid transport"/>
    <property type="evidence" value="ECO:0007669"/>
    <property type="project" value="TreeGrafter"/>
</dbReference>
<evidence type="ECO:0000256" key="3">
    <source>
        <dbReference type="ARBA" id="ARBA00022729"/>
    </source>
</evidence>
<dbReference type="GO" id="GO:0005576">
    <property type="term" value="C:extracellular region"/>
    <property type="evidence" value="ECO:0007669"/>
    <property type="project" value="TreeGrafter"/>
</dbReference>
<dbReference type="Pfam" id="PF00497">
    <property type="entry name" value="SBP_bac_3"/>
    <property type="match status" value="1"/>
</dbReference>
<evidence type="ECO:0000256" key="1">
    <source>
        <dbReference type="ARBA" id="ARBA00010333"/>
    </source>
</evidence>
<dbReference type="SUPFAM" id="SSF53850">
    <property type="entry name" value="Periplasmic binding protein-like II"/>
    <property type="match status" value="1"/>
</dbReference>
<evidence type="ECO:0000259" key="4">
    <source>
        <dbReference type="SMART" id="SM00062"/>
    </source>
</evidence>